<dbReference type="AlphaFoldDB" id="L8JBY4"/>
<protein>
    <submittedName>
        <fullName evidence="1">Uncharacterized protein</fullName>
    </submittedName>
</protein>
<dbReference type="RefSeq" id="WP_007465765.1">
    <property type="nucleotide sequence ID" value="NZ_AMZO01000016.1"/>
</dbReference>
<proteinExistence type="predicted"/>
<comment type="caution">
    <text evidence="1">The sequence shown here is derived from an EMBL/GenBank/DDBJ whole genome shotgun (WGS) entry which is preliminary data.</text>
</comment>
<gene>
    <name evidence="1" type="ORF">C942_00839</name>
</gene>
<dbReference type="EMBL" id="AMZO01000016">
    <property type="protein sequence ID" value="ELR65753.1"/>
    <property type="molecule type" value="Genomic_DNA"/>
</dbReference>
<accession>L8JBY4</accession>
<evidence type="ECO:0000313" key="1">
    <source>
        <dbReference type="EMBL" id="ELR65753.1"/>
    </source>
</evidence>
<organism evidence="1 2">
    <name type="scientific">Photobacterium marinum</name>
    <dbReference type="NCBI Taxonomy" id="1056511"/>
    <lineage>
        <taxon>Bacteria</taxon>
        <taxon>Pseudomonadati</taxon>
        <taxon>Pseudomonadota</taxon>
        <taxon>Gammaproteobacteria</taxon>
        <taxon>Vibrionales</taxon>
        <taxon>Vibrionaceae</taxon>
        <taxon>Photobacterium</taxon>
    </lineage>
</organism>
<reference evidence="1 2" key="1">
    <citation type="submission" date="2012-12" db="EMBL/GenBank/DDBJ databases">
        <title>Genome Assembly of Photobacterium sp. AK15.</title>
        <authorList>
            <person name="Khatri I."/>
            <person name="Vaidya B."/>
            <person name="Srinivas T.N.R."/>
            <person name="Subramanian S."/>
            <person name="Pinnaka A."/>
        </authorList>
    </citation>
    <scope>NUCLEOTIDE SEQUENCE [LARGE SCALE GENOMIC DNA]</scope>
    <source>
        <strain evidence="1 2">AK15</strain>
    </source>
</reference>
<name>L8JBY4_9GAMM</name>
<sequence length="43" mass="4826">MTDEGVELKVCPVCGQEEEYLVDELRETVICICGAIIDEPVFH</sequence>
<evidence type="ECO:0000313" key="2">
    <source>
        <dbReference type="Proteomes" id="UP000011134"/>
    </source>
</evidence>
<keyword evidence="2" id="KW-1185">Reference proteome</keyword>
<dbReference type="Proteomes" id="UP000011134">
    <property type="component" value="Unassembled WGS sequence"/>
</dbReference>
<dbReference type="PATRIC" id="fig|1056511.3.peg.2331"/>